<gene>
    <name evidence="1" type="ORF">Cni_G19661</name>
</gene>
<dbReference type="EMBL" id="CP136895">
    <property type="protein sequence ID" value="WOL10902.1"/>
    <property type="molecule type" value="Genomic_DNA"/>
</dbReference>
<reference evidence="1 2" key="1">
    <citation type="submission" date="2023-10" db="EMBL/GenBank/DDBJ databases">
        <title>Chromosome-scale genome assembly provides insights into flower coloration mechanisms of Canna indica.</title>
        <authorList>
            <person name="Li C."/>
        </authorList>
    </citation>
    <scope>NUCLEOTIDE SEQUENCE [LARGE SCALE GENOMIC DNA]</scope>
    <source>
        <tissue evidence="1">Flower</tissue>
    </source>
</reference>
<keyword evidence="2" id="KW-1185">Reference proteome</keyword>
<sequence length="85" mass="9402">MEAFLFISLSLANSYVQISTRLDISDLSNASNALFLKKVETSQSRRPQATIKGRNGGDGERGNLMIRWRTNKSAAAALSKNERLD</sequence>
<accession>A0AAQ3KKZ7</accession>
<dbReference type="AlphaFoldDB" id="A0AAQ3KKZ7"/>
<evidence type="ECO:0000313" key="2">
    <source>
        <dbReference type="Proteomes" id="UP001327560"/>
    </source>
</evidence>
<dbReference type="Proteomes" id="UP001327560">
    <property type="component" value="Chromosome 6"/>
</dbReference>
<proteinExistence type="predicted"/>
<evidence type="ECO:0000313" key="1">
    <source>
        <dbReference type="EMBL" id="WOL10902.1"/>
    </source>
</evidence>
<organism evidence="1 2">
    <name type="scientific">Canna indica</name>
    <name type="common">Indian-shot</name>
    <dbReference type="NCBI Taxonomy" id="4628"/>
    <lineage>
        <taxon>Eukaryota</taxon>
        <taxon>Viridiplantae</taxon>
        <taxon>Streptophyta</taxon>
        <taxon>Embryophyta</taxon>
        <taxon>Tracheophyta</taxon>
        <taxon>Spermatophyta</taxon>
        <taxon>Magnoliopsida</taxon>
        <taxon>Liliopsida</taxon>
        <taxon>Zingiberales</taxon>
        <taxon>Cannaceae</taxon>
        <taxon>Canna</taxon>
    </lineage>
</organism>
<protein>
    <submittedName>
        <fullName evidence="1">Uncharacterized protein</fullName>
    </submittedName>
</protein>
<name>A0AAQ3KKZ7_9LILI</name>